<comment type="subcellular location">
    <subcellularLocation>
        <location evidence="7">Cytoplasm</location>
    </subcellularLocation>
    <subcellularLocation>
        <location evidence="7">Nucleus</location>
    </subcellularLocation>
</comment>
<dbReference type="SUPFAM" id="SSF56366">
    <property type="entry name" value="SMAD MH1 domain"/>
    <property type="match status" value="1"/>
</dbReference>
<name>A0A1I7RYD1_BURXY</name>
<dbReference type="InterPro" id="IPR008984">
    <property type="entry name" value="SMAD_FHA_dom_sf"/>
</dbReference>
<dbReference type="GO" id="GO:0005737">
    <property type="term" value="C:cytoplasm"/>
    <property type="evidence" value="ECO:0007669"/>
    <property type="project" value="UniProtKB-SubCell"/>
</dbReference>
<feature type="compositionally biased region" description="Polar residues" evidence="8">
    <location>
        <begin position="232"/>
        <end position="244"/>
    </location>
</feature>
<evidence type="ECO:0000256" key="6">
    <source>
        <dbReference type="ARBA" id="ARBA00023242"/>
    </source>
</evidence>
<dbReference type="InterPro" id="IPR013019">
    <property type="entry name" value="MAD_homology_MH1"/>
</dbReference>
<dbReference type="GO" id="GO:0071144">
    <property type="term" value="C:heteromeric SMAD protein complex"/>
    <property type="evidence" value="ECO:0007669"/>
    <property type="project" value="TreeGrafter"/>
</dbReference>
<dbReference type="GO" id="GO:0060395">
    <property type="term" value="P:SMAD protein signal transduction"/>
    <property type="evidence" value="ECO:0007669"/>
    <property type="project" value="TreeGrafter"/>
</dbReference>
<feature type="compositionally biased region" description="Basic residues" evidence="8">
    <location>
        <begin position="184"/>
        <end position="212"/>
    </location>
</feature>
<evidence type="ECO:0000256" key="3">
    <source>
        <dbReference type="ARBA" id="ARBA00022833"/>
    </source>
</evidence>
<dbReference type="InterPro" id="IPR036578">
    <property type="entry name" value="SMAD_MH1_sf"/>
</dbReference>
<dbReference type="GO" id="GO:0046872">
    <property type="term" value="F:metal ion binding"/>
    <property type="evidence" value="ECO:0007669"/>
    <property type="project" value="UniProtKB-KW"/>
</dbReference>
<dbReference type="Gene3D" id="2.60.200.10">
    <property type="match status" value="1"/>
</dbReference>
<dbReference type="SUPFAM" id="SSF49879">
    <property type="entry name" value="SMAD/FHA domain"/>
    <property type="match status" value="1"/>
</dbReference>
<dbReference type="GO" id="GO:0006357">
    <property type="term" value="P:regulation of transcription by RNA polymerase II"/>
    <property type="evidence" value="ECO:0007669"/>
    <property type="project" value="TreeGrafter"/>
</dbReference>
<dbReference type="GO" id="GO:0009653">
    <property type="term" value="P:anatomical structure morphogenesis"/>
    <property type="evidence" value="ECO:0007669"/>
    <property type="project" value="TreeGrafter"/>
</dbReference>
<evidence type="ECO:0000256" key="8">
    <source>
        <dbReference type="SAM" id="MobiDB-lite"/>
    </source>
</evidence>
<dbReference type="InterPro" id="IPR013790">
    <property type="entry name" value="Dwarfin"/>
</dbReference>
<feature type="region of interest" description="Disordered" evidence="8">
    <location>
        <begin position="184"/>
        <end position="244"/>
    </location>
</feature>
<dbReference type="Pfam" id="PF03166">
    <property type="entry name" value="MH2"/>
    <property type="match status" value="1"/>
</dbReference>
<evidence type="ECO:0000256" key="2">
    <source>
        <dbReference type="ARBA" id="ARBA00022723"/>
    </source>
</evidence>
<dbReference type="InterPro" id="IPR003619">
    <property type="entry name" value="MAD_homology1_Dwarfin-type"/>
</dbReference>
<dbReference type="GO" id="GO:0051239">
    <property type="term" value="P:regulation of multicellular organismal process"/>
    <property type="evidence" value="ECO:0007669"/>
    <property type="project" value="UniProtKB-ARBA"/>
</dbReference>
<dbReference type="PROSITE" id="PS51076">
    <property type="entry name" value="MH2"/>
    <property type="match status" value="1"/>
</dbReference>
<dbReference type="SMART" id="SM00524">
    <property type="entry name" value="DWB"/>
    <property type="match status" value="1"/>
</dbReference>
<evidence type="ECO:0000256" key="4">
    <source>
        <dbReference type="ARBA" id="ARBA00023015"/>
    </source>
</evidence>
<dbReference type="InterPro" id="IPR017855">
    <property type="entry name" value="SMAD-like_dom_sf"/>
</dbReference>
<dbReference type="GO" id="GO:0070411">
    <property type="term" value="F:I-SMAD binding"/>
    <property type="evidence" value="ECO:0007669"/>
    <property type="project" value="TreeGrafter"/>
</dbReference>
<evidence type="ECO:0000256" key="1">
    <source>
        <dbReference type="ARBA" id="ARBA00005545"/>
    </source>
</evidence>
<organism evidence="11 12">
    <name type="scientific">Bursaphelenchus xylophilus</name>
    <name type="common">Pinewood nematode worm</name>
    <name type="synonym">Aphelenchoides xylophilus</name>
    <dbReference type="NCBI Taxonomy" id="6326"/>
    <lineage>
        <taxon>Eukaryota</taxon>
        <taxon>Metazoa</taxon>
        <taxon>Ecdysozoa</taxon>
        <taxon>Nematoda</taxon>
        <taxon>Chromadorea</taxon>
        <taxon>Rhabditida</taxon>
        <taxon>Tylenchina</taxon>
        <taxon>Tylenchomorpha</taxon>
        <taxon>Aphelenchoidea</taxon>
        <taxon>Aphelenchoididae</taxon>
        <taxon>Bursaphelenchus</taxon>
    </lineage>
</organism>
<evidence type="ECO:0000259" key="9">
    <source>
        <dbReference type="PROSITE" id="PS51075"/>
    </source>
</evidence>
<dbReference type="PANTHER" id="PTHR13703:SF54">
    <property type="entry name" value="MOTHERS AGAINST DECAPENTAPLEGIC HOMOLOG"/>
    <property type="match status" value="1"/>
</dbReference>
<dbReference type="GO" id="GO:0009791">
    <property type="term" value="P:post-embryonic development"/>
    <property type="evidence" value="ECO:0007669"/>
    <property type="project" value="UniProtKB-ARBA"/>
</dbReference>
<dbReference type="Gene3D" id="3.90.520.10">
    <property type="entry name" value="SMAD MH1 domain"/>
    <property type="match status" value="1"/>
</dbReference>
<comment type="similarity">
    <text evidence="1 7">Belongs to the dwarfin/SMAD family.</text>
</comment>
<protein>
    <recommendedName>
        <fullName evidence="7">Mothers against decapentaplegic homolog</fullName>
        <shortName evidence="7">MAD homolog</shortName>
        <shortName evidence="7">Mothers against DPP homolog</shortName>
    </recommendedName>
    <alternativeName>
        <fullName evidence="7">SMAD family member</fullName>
    </alternativeName>
</protein>
<dbReference type="eggNOG" id="KOG3701">
    <property type="taxonomic scope" value="Eukaryota"/>
</dbReference>
<dbReference type="SMART" id="SM00523">
    <property type="entry name" value="DWA"/>
    <property type="match status" value="1"/>
</dbReference>
<evidence type="ECO:0000256" key="5">
    <source>
        <dbReference type="ARBA" id="ARBA00023163"/>
    </source>
</evidence>
<keyword evidence="4 7" id="KW-0805">Transcription regulation</keyword>
<dbReference type="InterPro" id="IPR001132">
    <property type="entry name" value="SMAD_dom_Dwarfin-type"/>
</dbReference>
<keyword evidence="6 7" id="KW-0539">Nucleus</keyword>
<dbReference type="WBParaSite" id="BXY_0574800.1">
    <property type="protein sequence ID" value="BXY_0574800.1"/>
    <property type="gene ID" value="BXY_0574800"/>
</dbReference>
<accession>A0A1I7RYD1</accession>
<evidence type="ECO:0000259" key="10">
    <source>
        <dbReference type="PROSITE" id="PS51076"/>
    </source>
</evidence>
<reference evidence="12" key="1">
    <citation type="submission" date="2016-11" db="UniProtKB">
        <authorList>
            <consortium name="WormBaseParasite"/>
        </authorList>
    </citation>
    <scope>IDENTIFICATION</scope>
</reference>
<keyword evidence="7" id="KW-0963">Cytoplasm</keyword>
<dbReference type="AlphaFoldDB" id="A0A1I7RYD1"/>
<dbReference type="Pfam" id="PF03165">
    <property type="entry name" value="MH1"/>
    <property type="match status" value="1"/>
</dbReference>
<dbReference type="GO" id="GO:0140416">
    <property type="term" value="F:transcription regulator inhibitor activity"/>
    <property type="evidence" value="ECO:0007669"/>
    <property type="project" value="TreeGrafter"/>
</dbReference>
<dbReference type="Proteomes" id="UP000095284">
    <property type="component" value="Unplaced"/>
</dbReference>
<dbReference type="GO" id="GO:0030154">
    <property type="term" value="P:cell differentiation"/>
    <property type="evidence" value="ECO:0007669"/>
    <property type="project" value="TreeGrafter"/>
</dbReference>
<proteinExistence type="inferred from homology"/>
<feature type="domain" description="MH1" evidence="9">
    <location>
        <begin position="64"/>
        <end position="331"/>
    </location>
</feature>
<evidence type="ECO:0000313" key="11">
    <source>
        <dbReference type="Proteomes" id="UP000095284"/>
    </source>
</evidence>
<dbReference type="PROSITE" id="PS51075">
    <property type="entry name" value="MH1"/>
    <property type="match status" value="1"/>
</dbReference>
<feature type="region of interest" description="Disordered" evidence="8">
    <location>
        <begin position="346"/>
        <end position="366"/>
    </location>
</feature>
<dbReference type="GO" id="GO:0050793">
    <property type="term" value="P:regulation of developmental process"/>
    <property type="evidence" value="ECO:0007669"/>
    <property type="project" value="UniProtKB-ARBA"/>
</dbReference>
<sequence>MRGSLLTPVINPTSTYIHQPQTIDGFRRREDVCVSARRQRRPRPVCLAMPLDCGLLCLFTDRRRYIEILWRHRLLVTADERKAKRRFMNLMRGFDTEDLDVLRKAVESRGLDIKQCAPGPPMDIVEDSESEDEALPLPPSVARRASVVSSRLRRYSTVRMDHLGGTTMVTTVVPVSNHISRIPTHRHHQANHVSPHHRQGSQRHSHRSPRSGRAREDLLQTAISPEPAPLQAPTSQRQTPAGPSMDINNMNLIGNTGEFQERGLIPQIDRPMSMPYLCCKMWRWKDLQVDAALHRLDPLPWCRFGRVTINNATVSCCNPYHYGLWIRPEFSSTASEDKSISGIVANGGGRLGERSGMSSAKTDTGFGDEMSAQAARSIGHVRADFQMKGQSDTPPLEPPPLPPSGSASPVNNNLSDNPILLNHLTSIHSQALAWGRMARWERKERIGDMIPLVGDFVAVGQLAGTVFDGQDVKCNWDVDNRASFALLKQSEVENFEDIWLYNSGERPIFMCVSQSIQSMKSAAETIRRLSPGYCIRVHRKNTETPEQEHALLSTESPPIGVSFLTISIGVGWGINYQRLYVSDTPCRYEIIFS</sequence>
<keyword evidence="3" id="KW-0862">Zinc</keyword>
<dbReference type="PANTHER" id="PTHR13703">
    <property type="entry name" value="SMAD"/>
    <property type="match status" value="1"/>
</dbReference>
<evidence type="ECO:0000313" key="12">
    <source>
        <dbReference type="WBParaSite" id="BXY_0574800.1"/>
    </source>
</evidence>
<keyword evidence="2" id="KW-0479">Metal-binding</keyword>
<keyword evidence="5 7" id="KW-0804">Transcription</keyword>
<feature type="domain" description="MH2" evidence="10">
    <location>
        <begin position="434"/>
        <end position="593"/>
    </location>
</feature>
<evidence type="ECO:0000256" key="7">
    <source>
        <dbReference type="RuleBase" id="RU361195"/>
    </source>
</evidence>
<feature type="region of interest" description="Disordered" evidence="8">
    <location>
        <begin position="388"/>
        <end position="412"/>
    </location>
</feature>